<dbReference type="GO" id="GO:0005634">
    <property type="term" value="C:nucleus"/>
    <property type="evidence" value="ECO:0007669"/>
    <property type="project" value="UniProtKB-SubCell"/>
</dbReference>
<dbReference type="InterPro" id="IPR001138">
    <property type="entry name" value="Zn2Cys6_DnaBD"/>
</dbReference>
<gene>
    <name evidence="4" type="ORF">M431DRAFT_532430</name>
</gene>
<dbReference type="SMART" id="SM00066">
    <property type="entry name" value="GAL4"/>
    <property type="match status" value="1"/>
</dbReference>
<dbReference type="RefSeq" id="XP_024772386.1">
    <property type="nucleotide sequence ID" value="XM_024920861.1"/>
</dbReference>
<dbReference type="EMBL" id="KZ679683">
    <property type="protein sequence ID" value="PTB52709.1"/>
    <property type="molecule type" value="Genomic_DNA"/>
</dbReference>
<dbReference type="SUPFAM" id="SSF57701">
    <property type="entry name" value="Zn2/Cys6 DNA-binding domain"/>
    <property type="match status" value="1"/>
</dbReference>
<keyword evidence="2" id="KW-0539">Nucleus</keyword>
<evidence type="ECO:0000313" key="5">
    <source>
        <dbReference type="Proteomes" id="UP000241690"/>
    </source>
</evidence>
<name>A0A2T4A6L0_TRIHA</name>
<accession>A0A2T4A6L0</accession>
<dbReference type="STRING" id="983964.A0A2T4A6L0"/>
<proteinExistence type="predicted"/>
<evidence type="ECO:0000313" key="4">
    <source>
        <dbReference type="EMBL" id="PTB52709.1"/>
    </source>
</evidence>
<dbReference type="PROSITE" id="PS50048">
    <property type="entry name" value="ZN2_CY6_FUNGAL_2"/>
    <property type="match status" value="1"/>
</dbReference>
<dbReference type="PROSITE" id="PS00463">
    <property type="entry name" value="ZN2_CY6_FUNGAL_1"/>
    <property type="match status" value="1"/>
</dbReference>
<dbReference type="Gene3D" id="4.10.240.10">
    <property type="entry name" value="Zn(2)-C6 fungal-type DNA-binding domain"/>
    <property type="match status" value="1"/>
</dbReference>
<dbReference type="PANTHER" id="PTHR31001">
    <property type="entry name" value="UNCHARACTERIZED TRANSCRIPTIONAL REGULATORY PROTEIN"/>
    <property type="match status" value="1"/>
</dbReference>
<evidence type="ECO:0000256" key="1">
    <source>
        <dbReference type="ARBA" id="ARBA00004123"/>
    </source>
</evidence>
<reference evidence="4 5" key="1">
    <citation type="submission" date="2016-07" db="EMBL/GenBank/DDBJ databases">
        <title>Multiple horizontal gene transfer events from other fungi enriched the ability of initially mycotrophic Trichoderma (Ascomycota) to feed on dead plant biomass.</title>
        <authorList>
            <consortium name="DOE Joint Genome Institute"/>
            <person name="Aerts A."/>
            <person name="Atanasova L."/>
            <person name="Chenthamara K."/>
            <person name="Zhang J."/>
            <person name="Grujic M."/>
            <person name="Henrissat B."/>
            <person name="Kuo A."/>
            <person name="Salamov A."/>
            <person name="Lipzen A."/>
            <person name="Labutti K."/>
            <person name="Barry K."/>
            <person name="Miao Y."/>
            <person name="Rahimi M.J."/>
            <person name="Shen Q."/>
            <person name="Grigoriev I.V."/>
            <person name="Kubicek C.P."/>
            <person name="Druzhinina I.S."/>
        </authorList>
    </citation>
    <scope>NUCLEOTIDE SEQUENCE [LARGE SCALE GENOMIC DNA]</scope>
    <source>
        <strain evidence="4 5">CBS 226.95</strain>
    </source>
</reference>
<dbReference type="InterPro" id="IPR036864">
    <property type="entry name" value="Zn2-C6_fun-type_DNA-bd_sf"/>
</dbReference>
<dbReference type="Pfam" id="PF00172">
    <property type="entry name" value="Zn_clus"/>
    <property type="match status" value="1"/>
</dbReference>
<sequence>MPFPRQKSCTHCRQSKLRCNRAAPTCSRCAERNLACDIRDIHVSPYSDSRRSKVPRLEVVDIEALEHQQIGFGVPPAIFDGVSPDAAVTLSDESVSASWMVTDSFEPGHLNPKNLESEIGNFGLDTLEDELSLQMMPESNCSEQNGVETWASACVAPPDNSAPILHWDPSPLLGESSSESNTTSCDHTASTLAVRTPSNQGSLRSRPILKGCMLTNIVLGQITGYPKMLVLGDRLPPFIHAPCYIDERLAPECGEMGKHQCLPKRLAICASLVDMFYSRTDANADFVWQTISSEGQRLHEEYRSLDSYGQLAALQAVIIYILLQAQDPETAERNGANALLLIMIELFTCLTESIDWDTCDSTETSDRQHWVLRESLRRSKPISGPNEIFRIVALLGLVELLFEGLIPPHAAQANPPYKNFRATPLPSQRDLWEARTNRSWRRELKLYLSGRTSREVLTVGDLLELDNAGCFRNTWNNEHAYSKLPDAVSWCGNSDSLGMLIWMVLPFQKWRKRDALW</sequence>
<comment type="subcellular location">
    <subcellularLocation>
        <location evidence="1">Nucleus</location>
    </subcellularLocation>
</comment>
<dbReference type="GeneID" id="36629430"/>
<dbReference type="AlphaFoldDB" id="A0A2T4A6L0"/>
<evidence type="ECO:0000256" key="2">
    <source>
        <dbReference type="ARBA" id="ARBA00023242"/>
    </source>
</evidence>
<feature type="domain" description="Zn(2)-C6 fungal-type" evidence="3">
    <location>
        <begin position="8"/>
        <end position="38"/>
    </location>
</feature>
<dbReference type="GO" id="GO:0000981">
    <property type="term" value="F:DNA-binding transcription factor activity, RNA polymerase II-specific"/>
    <property type="evidence" value="ECO:0007669"/>
    <property type="project" value="InterPro"/>
</dbReference>
<organism evidence="4 5">
    <name type="scientific">Trichoderma harzianum CBS 226.95</name>
    <dbReference type="NCBI Taxonomy" id="983964"/>
    <lineage>
        <taxon>Eukaryota</taxon>
        <taxon>Fungi</taxon>
        <taxon>Dikarya</taxon>
        <taxon>Ascomycota</taxon>
        <taxon>Pezizomycotina</taxon>
        <taxon>Sordariomycetes</taxon>
        <taxon>Hypocreomycetidae</taxon>
        <taxon>Hypocreales</taxon>
        <taxon>Hypocreaceae</taxon>
        <taxon>Trichoderma</taxon>
    </lineage>
</organism>
<dbReference type="Proteomes" id="UP000241690">
    <property type="component" value="Unassembled WGS sequence"/>
</dbReference>
<dbReference type="GO" id="GO:0008270">
    <property type="term" value="F:zinc ion binding"/>
    <property type="evidence" value="ECO:0007669"/>
    <property type="project" value="InterPro"/>
</dbReference>
<dbReference type="InterPro" id="IPR050613">
    <property type="entry name" value="Sec_Metabolite_Reg"/>
</dbReference>
<dbReference type="CDD" id="cd00067">
    <property type="entry name" value="GAL4"/>
    <property type="match status" value="1"/>
</dbReference>
<evidence type="ECO:0000259" key="3">
    <source>
        <dbReference type="PROSITE" id="PS50048"/>
    </source>
</evidence>
<keyword evidence="5" id="KW-1185">Reference proteome</keyword>
<protein>
    <recommendedName>
        <fullName evidence="3">Zn(2)-C6 fungal-type domain-containing protein</fullName>
    </recommendedName>
</protein>